<feature type="binding site" evidence="13">
    <location>
        <position position="35"/>
    </location>
    <ligand>
        <name>UDP-N-acetyl-alpha-D-muramoyl-L-alanyl-D-glutamate</name>
        <dbReference type="ChEBI" id="CHEBI:83900"/>
    </ligand>
</feature>
<dbReference type="FunFam" id="3.90.190.20:FF:000006">
    <property type="entry name" value="UDP-N-acetylmuramoyl-L-alanyl-D-glutamate--2,6-diaminopimelate ligase"/>
    <property type="match status" value="1"/>
</dbReference>
<evidence type="ECO:0000259" key="16">
    <source>
        <dbReference type="Pfam" id="PF02875"/>
    </source>
</evidence>
<dbReference type="PANTHER" id="PTHR23135:SF4">
    <property type="entry name" value="UDP-N-ACETYLMURAMOYL-L-ALANYL-D-GLUTAMATE--2,6-DIAMINOPIMELATE LIGASE MURE HOMOLOG, CHLOROPLASTIC"/>
    <property type="match status" value="1"/>
</dbReference>
<dbReference type="SUPFAM" id="SSF53623">
    <property type="entry name" value="MurD-like peptide ligases, catalytic domain"/>
    <property type="match status" value="1"/>
</dbReference>
<comment type="subcellular location">
    <subcellularLocation>
        <location evidence="13 14">Cytoplasm</location>
    </subcellularLocation>
</comment>
<feature type="domain" description="Mur ligase C-terminal" evidence="16">
    <location>
        <begin position="349"/>
        <end position="475"/>
    </location>
</feature>
<evidence type="ECO:0000313" key="18">
    <source>
        <dbReference type="EMBL" id="MBB6522734.1"/>
    </source>
</evidence>
<dbReference type="GO" id="GO:0009252">
    <property type="term" value="P:peptidoglycan biosynthetic process"/>
    <property type="evidence" value="ECO:0007669"/>
    <property type="project" value="UniProtKB-UniRule"/>
</dbReference>
<keyword evidence="5 13" id="KW-0131">Cell cycle</keyword>
<keyword evidence="13" id="KW-0067">ATP-binding</keyword>
<dbReference type="SUPFAM" id="SSF63418">
    <property type="entry name" value="MurE/MurF N-terminal domain"/>
    <property type="match status" value="1"/>
</dbReference>
<dbReference type="InterPro" id="IPR004101">
    <property type="entry name" value="Mur_ligase_C"/>
</dbReference>
<comment type="caution">
    <text evidence="13">Lacks conserved residue(s) required for the propagation of feature annotation.</text>
</comment>
<keyword evidence="3 13" id="KW-0133">Cell shape</keyword>
<comment type="caution">
    <text evidence="18">The sequence shown here is derived from an EMBL/GenBank/DDBJ whole genome shotgun (WGS) entry which is preliminary data.</text>
</comment>
<dbReference type="InterPro" id="IPR036565">
    <property type="entry name" value="Mur-like_cat_sf"/>
</dbReference>
<dbReference type="InterPro" id="IPR013221">
    <property type="entry name" value="Mur_ligase_cen"/>
</dbReference>
<feature type="binding site" evidence="13">
    <location>
        <position position="397"/>
    </location>
    <ligand>
        <name>meso-2,6-diaminopimelate</name>
        <dbReference type="ChEBI" id="CHEBI:57791"/>
    </ligand>
</feature>
<dbReference type="Gene3D" id="3.90.190.20">
    <property type="entry name" value="Mur ligase, C-terminal domain"/>
    <property type="match status" value="1"/>
</dbReference>
<evidence type="ECO:0000256" key="2">
    <source>
        <dbReference type="ARBA" id="ARBA00022618"/>
    </source>
</evidence>
<protein>
    <recommendedName>
        <fullName evidence="9 13">UDP-N-acetylmuramoyl-L-alanyl-D-glutamate--2,6-diaminopimelate ligase</fullName>
        <ecNumber evidence="8 13">6.3.2.13</ecNumber>
    </recommendedName>
    <alternativeName>
        <fullName evidence="10 13">Meso-A2pm-adding enzyme</fullName>
    </alternativeName>
    <alternativeName>
        <fullName evidence="11 13">Meso-diaminopimelate-adding enzyme</fullName>
    </alternativeName>
    <alternativeName>
        <fullName evidence="12 13">UDP-MurNAc-L-Ala-D-Glu:meso-diaminopimelate ligase</fullName>
    </alternativeName>
    <alternativeName>
        <fullName evidence="13">UDP-MurNAc-tripeptide synthetase</fullName>
    </alternativeName>
    <alternativeName>
        <fullName evidence="13">UDP-N-acetylmuramyl-tripeptide synthetase</fullName>
    </alternativeName>
</protein>
<accession>A0A7X0JVU2</accession>
<evidence type="ECO:0000256" key="8">
    <source>
        <dbReference type="ARBA" id="ARBA00066633"/>
    </source>
</evidence>
<evidence type="ECO:0000256" key="14">
    <source>
        <dbReference type="RuleBase" id="RU004135"/>
    </source>
</evidence>
<comment type="pathway">
    <text evidence="13 14">Cell wall biogenesis; peptidoglycan biosynthesis.</text>
</comment>
<dbReference type="Gene3D" id="3.40.1390.10">
    <property type="entry name" value="MurE/MurF, N-terminal domain"/>
    <property type="match status" value="1"/>
</dbReference>
<feature type="binding site" evidence="13">
    <location>
        <position position="203"/>
    </location>
    <ligand>
        <name>UDP-N-acetyl-alpha-D-muramoyl-L-alanyl-D-glutamate</name>
        <dbReference type="ChEBI" id="CHEBI:83900"/>
    </ligand>
</feature>
<evidence type="ECO:0000313" key="19">
    <source>
        <dbReference type="Proteomes" id="UP000528457"/>
    </source>
</evidence>
<feature type="binding site" evidence="13">
    <location>
        <begin position="168"/>
        <end position="169"/>
    </location>
    <ligand>
        <name>UDP-N-acetyl-alpha-D-muramoyl-L-alanyl-D-glutamate</name>
        <dbReference type="ChEBI" id="CHEBI:83900"/>
    </ligand>
</feature>
<dbReference type="InterPro" id="IPR000713">
    <property type="entry name" value="Mur_ligase_N"/>
</dbReference>
<dbReference type="HAMAP" id="MF_00208">
    <property type="entry name" value="MurE"/>
    <property type="match status" value="1"/>
</dbReference>
<feature type="domain" description="Mur ligase N-terminal catalytic" evidence="15">
    <location>
        <begin position="27"/>
        <end position="107"/>
    </location>
</feature>
<keyword evidence="13" id="KW-0460">Magnesium</keyword>
<comment type="catalytic activity">
    <reaction evidence="7 13">
        <text>UDP-N-acetyl-alpha-D-muramoyl-L-alanyl-D-glutamate + meso-2,6-diaminopimelate + ATP = UDP-N-acetyl-alpha-D-muramoyl-L-alanyl-gamma-D-glutamyl-meso-2,6-diaminopimelate + ADP + phosphate + H(+)</text>
        <dbReference type="Rhea" id="RHEA:23676"/>
        <dbReference type="ChEBI" id="CHEBI:15378"/>
        <dbReference type="ChEBI" id="CHEBI:30616"/>
        <dbReference type="ChEBI" id="CHEBI:43474"/>
        <dbReference type="ChEBI" id="CHEBI:57791"/>
        <dbReference type="ChEBI" id="CHEBI:83900"/>
        <dbReference type="ChEBI" id="CHEBI:83905"/>
        <dbReference type="ChEBI" id="CHEBI:456216"/>
        <dbReference type="EC" id="6.3.2.13"/>
    </reaction>
</comment>
<dbReference type="InterPro" id="IPR035911">
    <property type="entry name" value="MurE/MurF_N"/>
</dbReference>
<dbReference type="AlphaFoldDB" id="A0A7X0JVU2"/>
<dbReference type="FunCoup" id="A0A7X0JVU2">
    <property type="interactions" value="636"/>
</dbReference>
<dbReference type="InterPro" id="IPR005761">
    <property type="entry name" value="UDP-N-AcMur-Glu-dNH2Pim_ligase"/>
</dbReference>
<keyword evidence="4 13" id="KW-0573">Peptidoglycan synthesis</keyword>
<dbReference type="NCBIfam" id="TIGR01085">
    <property type="entry name" value="murE"/>
    <property type="match status" value="1"/>
</dbReference>
<comment type="PTM">
    <text evidence="13">Carboxylation is probably crucial for Mg(2+) binding and, consequently, for the gamma-phosphate positioning of ATP.</text>
</comment>
<dbReference type="GO" id="GO:0008360">
    <property type="term" value="P:regulation of cell shape"/>
    <property type="evidence" value="ECO:0007669"/>
    <property type="project" value="UniProtKB-KW"/>
</dbReference>
<feature type="binding site" evidence="13">
    <location>
        <begin position="121"/>
        <end position="127"/>
    </location>
    <ligand>
        <name>ATP</name>
        <dbReference type="ChEBI" id="CHEBI:30616"/>
    </ligand>
</feature>
<evidence type="ECO:0000256" key="5">
    <source>
        <dbReference type="ARBA" id="ARBA00023306"/>
    </source>
</evidence>
<dbReference type="GO" id="GO:0000287">
    <property type="term" value="F:magnesium ion binding"/>
    <property type="evidence" value="ECO:0007669"/>
    <property type="project" value="UniProtKB-UniRule"/>
</dbReference>
<feature type="binding site" evidence="13">
    <location>
        <position position="477"/>
    </location>
    <ligand>
        <name>meso-2,6-diaminopimelate</name>
        <dbReference type="ChEBI" id="CHEBI:57791"/>
    </ligand>
</feature>
<dbReference type="UniPathway" id="UPA00219"/>
<evidence type="ECO:0000259" key="15">
    <source>
        <dbReference type="Pfam" id="PF01225"/>
    </source>
</evidence>
<proteinExistence type="inferred from homology"/>
<feature type="binding site" evidence="13">
    <location>
        <begin position="421"/>
        <end position="424"/>
    </location>
    <ligand>
        <name>meso-2,6-diaminopimelate</name>
        <dbReference type="ChEBI" id="CHEBI:57791"/>
    </ligand>
</feature>
<feature type="binding site" evidence="13">
    <location>
        <position position="473"/>
    </location>
    <ligand>
        <name>meso-2,6-diaminopimelate</name>
        <dbReference type="ChEBI" id="CHEBI:57791"/>
    </ligand>
</feature>
<evidence type="ECO:0000256" key="4">
    <source>
        <dbReference type="ARBA" id="ARBA00022984"/>
    </source>
</evidence>
<dbReference type="PANTHER" id="PTHR23135">
    <property type="entry name" value="MUR LIGASE FAMILY MEMBER"/>
    <property type="match status" value="1"/>
</dbReference>
<dbReference type="InParanoid" id="A0A7X0JVU2"/>
<evidence type="ECO:0000256" key="11">
    <source>
        <dbReference type="ARBA" id="ARBA00076158"/>
    </source>
</evidence>
<dbReference type="Pfam" id="PF02875">
    <property type="entry name" value="Mur_ligase_C"/>
    <property type="match status" value="1"/>
</dbReference>
<dbReference type="Proteomes" id="UP000528457">
    <property type="component" value="Unassembled WGS sequence"/>
</dbReference>
<sequence>MSTSNYSSLQHLLSGLNVELGELAGIHVAGLQQDSRKVKQGDCFIAVTGLETDGRRYIASALERGASVVLQEADQQQHGDVAFLSSRPIISVSNLLQKMSRIAANFYSEPSTALSLVAFTGTNGKTSCSQLYAQLQALLGKRAAMLGTMGYGEVNRSADIKLQDTGMTTPDALRAQSILADLRETGIQSVAMEVSSHSLVQGRVAAVDFDIAVFTNISRDHLDYHGNMAAYAKAKAKLFAFKGLSAAVLNLDDEYGELFAHVLRASGSKVITYSCKNSLADLYCAKVDYLPRGMVLTIKSSWGAIQLKTGLLGSFNVSNLLAVLGAALAEGTSWKELCSAMEMLQPVKGRLETFESAGLTVIVDYAHTPDALDKALQGVRQHCSGKLVCVFGCGGDRDRGKRPEMGAIAASRADKLLVSSDNPRNENPEQIIDDILAGIDANQCELLVEVDRRMAIERAIHEAAAGDCVLIAGKGHEDYQIIKGEKLWFDDRVIAEKCLQEKQLSQNAAAQEGQG</sequence>
<keyword evidence="6 13" id="KW-0961">Cell wall biogenesis/degradation</keyword>
<dbReference type="RefSeq" id="WP_166845308.1">
    <property type="nucleotide sequence ID" value="NZ_JAAONY010000002.1"/>
</dbReference>
<feature type="short sequence motif" description="Meso-diaminopimelate recognition motif" evidence="13">
    <location>
        <begin position="421"/>
        <end position="424"/>
    </location>
</feature>
<evidence type="ECO:0000256" key="6">
    <source>
        <dbReference type="ARBA" id="ARBA00023316"/>
    </source>
</evidence>
<gene>
    <name evidence="13" type="primary">murE</name>
    <name evidence="18" type="ORF">HNR48_003019</name>
</gene>
<evidence type="ECO:0000256" key="7">
    <source>
        <dbReference type="ARBA" id="ARBA00050251"/>
    </source>
</evidence>
<evidence type="ECO:0000256" key="1">
    <source>
        <dbReference type="ARBA" id="ARBA00005898"/>
    </source>
</evidence>
<keyword evidence="2 13" id="KW-0132">Cell division</keyword>
<evidence type="ECO:0000256" key="13">
    <source>
        <dbReference type="HAMAP-Rule" id="MF_00208"/>
    </source>
</evidence>
<feature type="binding site" evidence="13">
    <location>
        <position position="201"/>
    </location>
    <ligand>
        <name>UDP-N-acetyl-alpha-D-muramoyl-L-alanyl-D-glutamate</name>
        <dbReference type="ChEBI" id="CHEBI:83900"/>
    </ligand>
</feature>
<keyword evidence="13" id="KW-0963">Cytoplasm</keyword>
<dbReference type="GO" id="GO:0008765">
    <property type="term" value="F:UDP-N-acetylmuramoylalanyl-D-glutamate-2,6-diaminopimelate ligase activity"/>
    <property type="evidence" value="ECO:0007669"/>
    <property type="project" value="UniProtKB-UniRule"/>
</dbReference>
<dbReference type="Pfam" id="PF08245">
    <property type="entry name" value="Mur_ligase_M"/>
    <property type="match status" value="1"/>
</dbReference>
<dbReference type="Pfam" id="PF01225">
    <property type="entry name" value="Mur_ligase"/>
    <property type="match status" value="1"/>
</dbReference>
<evidence type="ECO:0000256" key="9">
    <source>
        <dbReference type="ARBA" id="ARBA00072883"/>
    </source>
</evidence>
<evidence type="ECO:0000256" key="10">
    <source>
        <dbReference type="ARBA" id="ARBA00075482"/>
    </source>
</evidence>
<dbReference type="NCBIfam" id="NF001124">
    <property type="entry name" value="PRK00139.1-2"/>
    <property type="match status" value="1"/>
</dbReference>
<dbReference type="NCBIfam" id="NF001126">
    <property type="entry name" value="PRK00139.1-4"/>
    <property type="match status" value="1"/>
</dbReference>
<dbReference type="EC" id="6.3.2.13" evidence="8 13"/>
<feature type="domain" description="Mur ligase central" evidence="17">
    <location>
        <begin position="120"/>
        <end position="327"/>
    </location>
</feature>
<keyword evidence="19" id="KW-1185">Reference proteome</keyword>
<dbReference type="Gene3D" id="3.40.1190.10">
    <property type="entry name" value="Mur-like, catalytic domain"/>
    <property type="match status" value="1"/>
</dbReference>
<organism evidence="18 19">
    <name type="scientific">Pseudoteredinibacter isoporae</name>
    <dbReference type="NCBI Taxonomy" id="570281"/>
    <lineage>
        <taxon>Bacteria</taxon>
        <taxon>Pseudomonadati</taxon>
        <taxon>Pseudomonadota</taxon>
        <taxon>Gammaproteobacteria</taxon>
        <taxon>Cellvibrionales</taxon>
        <taxon>Cellvibrionaceae</taxon>
        <taxon>Pseudoteredinibacter</taxon>
    </lineage>
</organism>
<evidence type="ECO:0000256" key="12">
    <source>
        <dbReference type="ARBA" id="ARBA00081560"/>
    </source>
</evidence>
<feature type="modified residue" description="N6-carboxylysine" evidence="13">
    <location>
        <position position="235"/>
    </location>
</feature>
<keyword evidence="13 18" id="KW-0436">Ligase</keyword>
<comment type="cofactor">
    <cofactor evidence="13">
        <name>Mg(2+)</name>
        <dbReference type="ChEBI" id="CHEBI:18420"/>
    </cofactor>
</comment>
<reference evidence="18 19" key="1">
    <citation type="submission" date="2020-08" db="EMBL/GenBank/DDBJ databases">
        <title>Genomic Encyclopedia of Type Strains, Phase IV (KMG-IV): sequencing the most valuable type-strain genomes for metagenomic binning, comparative biology and taxonomic classification.</title>
        <authorList>
            <person name="Goeker M."/>
        </authorList>
    </citation>
    <scope>NUCLEOTIDE SEQUENCE [LARGE SCALE GENOMIC DNA]</scope>
    <source>
        <strain evidence="18 19">DSM 22368</strain>
    </source>
</reference>
<dbReference type="SUPFAM" id="SSF53244">
    <property type="entry name" value="MurD-like peptide ligases, peptide-binding domain"/>
    <property type="match status" value="1"/>
</dbReference>
<evidence type="ECO:0000259" key="17">
    <source>
        <dbReference type="Pfam" id="PF08245"/>
    </source>
</evidence>
<dbReference type="GO" id="GO:0071555">
    <property type="term" value="P:cell wall organization"/>
    <property type="evidence" value="ECO:0007669"/>
    <property type="project" value="UniProtKB-KW"/>
</dbReference>
<evidence type="ECO:0000256" key="3">
    <source>
        <dbReference type="ARBA" id="ARBA00022960"/>
    </source>
</evidence>
<dbReference type="GO" id="GO:0005524">
    <property type="term" value="F:ATP binding"/>
    <property type="evidence" value="ECO:0007669"/>
    <property type="project" value="UniProtKB-UniRule"/>
</dbReference>
<feature type="binding site" evidence="13">
    <location>
        <position position="195"/>
    </location>
    <ligand>
        <name>UDP-N-acetyl-alpha-D-muramoyl-L-alanyl-D-glutamate</name>
        <dbReference type="ChEBI" id="CHEBI:83900"/>
    </ligand>
</feature>
<keyword evidence="13" id="KW-0547">Nucleotide-binding</keyword>
<name>A0A7X0JVU2_9GAMM</name>
<comment type="similarity">
    <text evidence="1 13">Belongs to the MurCDEF family. MurE subfamily.</text>
</comment>
<dbReference type="GO" id="GO:0051301">
    <property type="term" value="P:cell division"/>
    <property type="evidence" value="ECO:0007669"/>
    <property type="project" value="UniProtKB-KW"/>
</dbReference>
<dbReference type="GO" id="GO:0005737">
    <property type="term" value="C:cytoplasm"/>
    <property type="evidence" value="ECO:0007669"/>
    <property type="project" value="UniProtKB-SubCell"/>
</dbReference>
<dbReference type="EMBL" id="JACHHT010000002">
    <property type="protein sequence ID" value="MBB6522734.1"/>
    <property type="molecule type" value="Genomic_DNA"/>
</dbReference>
<dbReference type="InterPro" id="IPR036615">
    <property type="entry name" value="Mur_ligase_C_dom_sf"/>
</dbReference>
<comment type="function">
    <text evidence="13">Catalyzes the addition of meso-diaminopimelic acid to the nucleotide precursor UDP-N-acetylmuramoyl-L-alanyl-D-glutamate (UMAG) in the biosynthesis of bacterial cell-wall peptidoglycan.</text>
</comment>